<keyword evidence="2" id="KW-1185">Reference proteome</keyword>
<protein>
    <submittedName>
        <fullName evidence="1">Uncharacterized protein</fullName>
    </submittedName>
</protein>
<dbReference type="Gene3D" id="1.10.357.10">
    <property type="entry name" value="Tetracycline Repressor, domain 2"/>
    <property type="match status" value="1"/>
</dbReference>
<dbReference type="EMBL" id="JAPNKE010000002">
    <property type="protein sequence ID" value="MCY1014074.1"/>
    <property type="molecule type" value="Genomic_DNA"/>
</dbReference>
<dbReference type="AlphaFoldDB" id="A0A9X3F141"/>
<accession>A0A9X3F141</accession>
<organism evidence="1 2">
    <name type="scientific">Nannocystis pusilla</name>
    <dbReference type="NCBI Taxonomy" id="889268"/>
    <lineage>
        <taxon>Bacteria</taxon>
        <taxon>Pseudomonadati</taxon>
        <taxon>Myxococcota</taxon>
        <taxon>Polyangia</taxon>
        <taxon>Nannocystales</taxon>
        <taxon>Nannocystaceae</taxon>
        <taxon>Nannocystis</taxon>
    </lineage>
</organism>
<name>A0A9X3F141_9BACT</name>
<gene>
    <name evidence="1" type="ORF">OV079_52870</name>
</gene>
<sequence>MTHYFGTYAGLVREVFVRRNRLAAATILEQIDAARESGDVQALQRFAVAYVTDPHRVRLFLWLRLHDADRPRGAGEGGAAARAGRRAGPRAPALAGAGAPVPERATIELLVLLTLSAGHGWAIGKETWLRGLGLTPGPEIDATFQQLLLDALALVARARAPG</sequence>
<reference evidence="1" key="1">
    <citation type="submission" date="2022-11" db="EMBL/GenBank/DDBJ databases">
        <title>Minimal conservation of predation-associated metabolite biosynthetic gene clusters underscores biosynthetic potential of Myxococcota including descriptions for ten novel species: Archangium lansinium sp. nov., Myxococcus landrumus sp. nov., Nannocystis bai.</title>
        <authorList>
            <person name="Ahearne A."/>
            <person name="Stevens C."/>
            <person name="Phillips K."/>
        </authorList>
    </citation>
    <scope>NUCLEOTIDE SEQUENCE</scope>
    <source>
        <strain evidence="1">Na p29</strain>
    </source>
</reference>
<evidence type="ECO:0000313" key="1">
    <source>
        <dbReference type="EMBL" id="MCY1014074.1"/>
    </source>
</evidence>
<dbReference type="RefSeq" id="WP_267778305.1">
    <property type="nucleotide sequence ID" value="NZ_JAPNKE010000002.1"/>
</dbReference>
<evidence type="ECO:0000313" key="2">
    <source>
        <dbReference type="Proteomes" id="UP001150924"/>
    </source>
</evidence>
<comment type="caution">
    <text evidence="1">The sequence shown here is derived from an EMBL/GenBank/DDBJ whole genome shotgun (WGS) entry which is preliminary data.</text>
</comment>
<proteinExistence type="predicted"/>
<dbReference type="Proteomes" id="UP001150924">
    <property type="component" value="Unassembled WGS sequence"/>
</dbReference>